<evidence type="ECO:0000313" key="3">
    <source>
        <dbReference type="Proteomes" id="UP000254707"/>
    </source>
</evidence>
<dbReference type="PROSITE" id="PS51257">
    <property type="entry name" value="PROKAR_LIPOPROTEIN"/>
    <property type="match status" value="1"/>
</dbReference>
<dbReference type="AlphaFoldDB" id="A0A380HJR9"/>
<evidence type="ECO:0000259" key="1">
    <source>
        <dbReference type="Pfam" id="PF13349"/>
    </source>
</evidence>
<evidence type="ECO:0000313" key="2">
    <source>
        <dbReference type="EMBL" id="SUM82528.1"/>
    </source>
</evidence>
<name>A0A380HJR9_STASA</name>
<accession>A0A380HJR9</accession>
<dbReference type="Pfam" id="PF13349">
    <property type="entry name" value="DUF4097"/>
    <property type="match status" value="1"/>
</dbReference>
<sequence>MKKLFLSGLSLFIVCFLLGCITWFGFEKQNNKINTIDKNITDKSIDSLNIKGISTKVNITKGDKFTVRYKGQNKVDINQEGNELSVHETNEKVDKYGLNFNPFRQIHAEINITMPSEKMDDLYVSNRVNEVNIQNLDIESANLSMPETGAARVFIKNSSIKKLIYRGIKSTVHFNSSEILNADIKTKNASIIGKQSLIKDSVLSAKQGNINLSDMDIDSAFKASTQHGDIKMSYNQAPDNTLLKLNPEKGKANVNNKTFANDRVGAGNHVLEFYTLNGDIYIN</sequence>
<dbReference type="RefSeq" id="WP_002482804.1">
    <property type="nucleotide sequence ID" value="NZ_CP031196.1"/>
</dbReference>
<protein>
    <submittedName>
        <fullName evidence="2">Exported protein</fullName>
    </submittedName>
</protein>
<dbReference type="Proteomes" id="UP000254707">
    <property type="component" value="Unassembled WGS sequence"/>
</dbReference>
<gene>
    <name evidence="2" type="ORF">NCTC7688_01043</name>
</gene>
<dbReference type="InterPro" id="IPR025164">
    <property type="entry name" value="Toastrack_DUF4097"/>
</dbReference>
<feature type="domain" description="DUF4097" evidence="1">
    <location>
        <begin position="46"/>
        <end position="282"/>
    </location>
</feature>
<reference evidence="2 3" key="1">
    <citation type="submission" date="2018-06" db="EMBL/GenBank/DDBJ databases">
        <authorList>
            <consortium name="Pathogen Informatics"/>
            <person name="Doyle S."/>
        </authorList>
    </citation>
    <scope>NUCLEOTIDE SEQUENCE [LARGE SCALE GENOMIC DNA]</scope>
    <source>
        <strain evidence="2 3">NCTC7688</strain>
    </source>
</reference>
<proteinExistence type="predicted"/>
<dbReference type="EMBL" id="UHED01000001">
    <property type="protein sequence ID" value="SUM82528.1"/>
    <property type="molecule type" value="Genomic_DNA"/>
</dbReference>
<organism evidence="2 3">
    <name type="scientific">Staphylococcus saprophyticus</name>
    <dbReference type="NCBI Taxonomy" id="29385"/>
    <lineage>
        <taxon>Bacteria</taxon>
        <taxon>Bacillati</taxon>
        <taxon>Bacillota</taxon>
        <taxon>Bacilli</taxon>
        <taxon>Bacillales</taxon>
        <taxon>Staphylococcaceae</taxon>
        <taxon>Staphylococcus</taxon>
    </lineage>
</organism>